<protein>
    <submittedName>
        <fullName evidence="1">Uncharacterized protein</fullName>
    </submittedName>
</protein>
<reference evidence="1" key="1">
    <citation type="submission" date="2014-11" db="EMBL/GenBank/DDBJ databases">
        <authorList>
            <person name="Amaro Gonzalez C."/>
        </authorList>
    </citation>
    <scope>NUCLEOTIDE SEQUENCE</scope>
</reference>
<proteinExistence type="predicted"/>
<organism evidence="1">
    <name type="scientific">Anguilla anguilla</name>
    <name type="common">European freshwater eel</name>
    <name type="synonym">Muraena anguilla</name>
    <dbReference type="NCBI Taxonomy" id="7936"/>
    <lineage>
        <taxon>Eukaryota</taxon>
        <taxon>Metazoa</taxon>
        <taxon>Chordata</taxon>
        <taxon>Craniata</taxon>
        <taxon>Vertebrata</taxon>
        <taxon>Euteleostomi</taxon>
        <taxon>Actinopterygii</taxon>
        <taxon>Neopterygii</taxon>
        <taxon>Teleostei</taxon>
        <taxon>Anguilliformes</taxon>
        <taxon>Anguillidae</taxon>
        <taxon>Anguilla</taxon>
    </lineage>
</organism>
<accession>A0A0E9W393</accession>
<reference evidence="1" key="2">
    <citation type="journal article" date="2015" name="Fish Shellfish Immunol.">
        <title>Early steps in the European eel (Anguilla anguilla)-Vibrio vulnificus interaction in the gills: Role of the RtxA13 toxin.</title>
        <authorList>
            <person name="Callol A."/>
            <person name="Pajuelo D."/>
            <person name="Ebbesson L."/>
            <person name="Teles M."/>
            <person name="MacKenzie S."/>
            <person name="Amaro C."/>
        </authorList>
    </citation>
    <scope>NUCLEOTIDE SEQUENCE</scope>
</reference>
<name>A0A0E9W393_ANGAN</name>
<dbReference type="EMBL" id="GBXM01024527">
    <property type="protein sequence ID" value="JAH84050.1"/>
    <property type="molecule type" value="Transcribed_RNA"/>
</dbReference>
<sequence length="23" mass="2896">MLPFCFPRSRAWTDFSFLQYVFH</sequence>
<dbReference type="AlphaFoldDB" id="A0A0E9W393"/>
<evidence type="ECO:0000313" key="1">
    <source>
        <dbReference type="EMBL" id="JAH84050.1"/>
    </source>
</evidence>